<keyword evidence="3" id="KW-0808">Transferase</keyword>
<dbReference type="KEGG" id="mgk:FSB76_07600"/>
<keyword evidence="1" id="KW-1133">Transmembrane helix</keyword>
<dbReference type="AlphaFoldDB" id="A0A5B8VY06"/>
<keyword evidence="4" id="KW-1185">Reference proteome</keyword>
<keyword evidence="1" id="KW-0472">Membrane</keyword>
<protein>
    <submittedName>
        <fullName evidence="3">Histidine kinase</fullName>
    </submittedName>
</protein>
<dbReference type="RefSeq" id="WP_147053009.1">
    <property type="nucleotide sequence ID" value="NZ_CP042437.1"/>
</dbReference>
<dbReference type="Proteomes" id="UP000321362">
    <property type="component" value="Chromosome"/>
</dbReference>
<evidence type="ECO:0000256" key="1">
    <source>
        <dbReference type="SAM" id="Phobius"/>
    </source>
</evidence>
<evidence type="ECO:0000259" key="2">
    <source>
        <dbReference type="Pfam" id="PF06580"/>
    </source>
</evidence>
<feature type="domain" description="Signal transduction histidine kinase internal region" evidence="2">
    <location>
        <begin position="168"/>
        <end position="247"/>
    </location>
</feature>
<dbReference type="PANTHER" id="PTHR34220:SF7">
    <property type="entry name" value="SENSOR HISTIDINE KINASE YPDA"/>
    <property type="match status" value="1"/>
</dbReference>
<dbReference type="PANTHER" id="PTHR34220">
    <property type="entry name" value="SENSOR HISTIDINE KINASE YPDA"/>
    <property type="match status" value="1"/>
</dbReference>
<dbReference type="Pfam" id="PF06580">
    <property type="entry name" value="His_kinase"/>
    <property type="match status" value="1"/>
</dbReference>
<keyword evidence="3" id="KW-0418">Kinase</keyword>
<dbReference type="InterPro" id="IPR010559">
    <property type="entry name" value="Sig_transdc_His_kin_internal"/>
</dbReference>
<name>A0A5B8VY06_9SPHI</name>
<dbReference type="EMBL" id="CP042437">
    <property type="protein sequence ID" value="QEC75822.1"/>
    <property type="molecule type" value="Genomic_DNA"/>
</dbReference>
<evidence type="ECO:0000313" key="3">
    <source>
        <dbReference type="EMBL" id="QEC75822.1"/>
    </source>
</evidence>
<accession>A0A5B8VY06</accession>
<dbReference type="InterPro" id="IPR036890">
    <property type="entry name" value="HATPase_C_sf"/>
</dbReference>
<proteinExistence type="predicted"/>
<feature type="transmembrane region" description="Helical" evidence="1">
    <location>
        <begin position="21"/>
        <end position="37"/>
    </location>
</feature>
<gene>
    <name evidence="3" type="ORF">FSB76_07600</name>
</gene>
<dbReference type="OrthoDB" id="9792992at2"/>
<dbReference type="GO" id="GO:0016020">
    <property type="term" value="C:membrane"/>
    <property type="evidence" value="ECO:0007669"/>
    <property type="project" value="InterPro"/>
</dbReference>
<feature type="transmembrane region" description="Helical" evidence="1">
    <location>
        <begin position="79"/>
        <end position="102"/>
    </location>
</feature>
<reference evidence="3 4" key="1">
    <citation type="journal article" date="2013" name="J. Microbiol.">
        <title>Mucilaginibacter ginsenosidivorax sp. nov., with ginsenoside converting activity isolated from sediment.</title>
        <authorList>
            <person name="Kim J.K."/>
            <person name="Choi T.E."/>
            <person name="Liu Q.M."/>
            <person name="Park H.Y."/>
            <person name="Yi T.H."/>
            <person name="Yoon M.H."/>
            <person name="Kim S.C."/>
            <person name="Im W.T."/>
        </authorList>
    </citation>
    <scope>NUCLEOTIDE SEQUENCE [LARGE SCALE GENOMIC DNA]</scope>
    <source>
        <strain evidence="3 4">KHI28</strain>
    </source>
</reference>
<feature type="transmembrane region" description="Helical" evidence="1">
    <location>
        <begin position="135"/>
        <end position="155"/>
    </location>
</feature>
<evidence type="ECO:0000313" key="4">
    <source>
        <dbReference type="Proteomes" id="UP000321362"/>
    </source>
</evidence>
<keyword evidence="1" id="KW-0812">Transmembrane</keyword>
<dbReference type="Gene3D" id="3.30.565.10">
    <property type="entry name" value="Histidine kinase-like ATPase, C-terminal domain"/>
    <property type="match status" value="1"/>
</dbReference>
<dbReference type="InterPro" id="IPR050640">
    <property type="entry name" value="Bact_2-comp_sensor_kinase"/>
</dbReference>
<dbReference type="GO" id="GO:0000155">
    <property type="term" value="F:phosphorelay sensor kinase activity"/>
    <property type="evidence" value="ECO:0007669"/>
    <property type="project" value="InterPro"/>
</dbReference>
<organism evidence="3 4">
    <name type="scientific">Mucilaginibacter ginsenosidivorax</name>
    <dbReference type="NCBI Taxonomy" id="862126"/>
    <lineage>
        <taxon>Bacteria</taxon>
        <taxon>Pseudomonadati</taxon>
        <taxon>Bacteroidota</taxon>
        <taxon>Sphingobacteriia</taxon>
        <taxon>Sphingobacteriales</taxon>
        <taxon>Sphingobacteriaceae</taxon>
        <taxon>Mucilaginibacter</taxon>
    </lineage>
</organism>
<feature type="transmembrane region" description="Helical" evidence="1">
    <location>
        <begin position="49"/>
        <end position="67"/>
    </location>
</feature>
<sequence length="377" mass="43267">MKQLADLDVAHFKMPRPLQHILFWLTVSFIIIMMYSVQTNFMVSLRNNLIFMPIQIAYYYAIAGWLIPKYLFPGRYLKFGCLALGVFVLSVVVTRIVGILFVTPYTIRMMHVTEGDYFEASRRPFLMKLFDLQNMINALKGTNLVIGFVLAIKLFKMWYQRKQATLQAELNALKAQVHPHFLFNTLNNLYALSLNQSAKSPQLILNLSNILRYMLYECNTGEVLLSQEIKMLQQFISLEKLRYEDRLDINFNIYGDTDGKLIAPLLMLPLIENAFKHGAGEQMGDAWININLYVMRDELKLKISNSKAAGANKGAGKTGNIGLQNLRKRLELIYPTTHSLKIMDDHDTFLAVLDVRLNFAPQTPSQITTHEIAYTHS</sequence>